<dbReference type="GO" id="GO:0000160">
    <property type="term" value="P:phosphorelay signal transduction system"/>
    <property type="evidence" value="ECO:0007669"/>
    <property type="project" value="InterPro"/>
</dbReference>
<dbReference type="InterPro" id="IPR058245">
    <property type="entry name" value="NreC/VraR/RcsB-like_REC"/>
</dbReference>
<dbReference type="GO" id="GO:0003677">
    <property type="term" value="F:DNA binding"/>
    <property type="evidence" value="ECO:0007669"/>
    <property type="project" value="UniProtKB-KW"/>
</dbReference>
<dbReference type="CDD" id="cd17535">
    <property type="entry name" value="REC_NarL-like"/>
    <property type="match status" value="1"/>
</dbReference>
<dbReference type="SUPFAM" id="SSF52172">
    <property type="entry name" value="CheY-like"/>
    <property type="match status" value="1"/>
</dbReference>
<evidence type="ECO:0000313" key="6">
    <source>
        <dbReference type="EMBL" id="PVG80877.1"/>
    </source>
</evidence>
<reference evidence="6 7" key="1">
    <citation type="submission" date="2018-04" db="EMBL/GenBank/DDBJ databases">
        <title>Genome of Nocardioides gansuensis WSJ-1.</title>
        <authorList>
            <person name="Wu S."/>
            <person name="Wang G."/>
        </authorList>
    </citation>
    <scope>NUCLEOTIDE SEQUENCE [LARGE SCALE GENOMIC DNA]</scope>
    <source>
        <strain evidence="6 7">WSJ-1</strain>
    </source>
</reference>
<keyword evidence="7" id="KW-1185">Reference proteome</keyword>
<dbReference type="AlphaFoldDB" id="A0A2T8F591"/>
<dbReference type="InterPro" id="IPR039420">
    <property type="entry name" value="WalR-like"/>
</dbReference>
<dbReference type="Pfam" id="PF00196">
    <property type="entry name" value="GerE"/>
    <property type="match status" value="1"/>
</dbReference>
<comment type="caution">
    <text evidence="6">The sequence shown here is derived from an EMBL/GenBank/DDBJ whole genome shotgun (WGS) entry which is preliminary data.</text>
</comment>
<gene>
    <name evidence="6" type="ORF">DDE18_21075</name>
</gene>
<evidence type="ECO:0000259" key="5">
    <source>
        <dbReference type="PROSITE" id="PS50110"/>
    </source>
</evidence>
<dbReference type="InterPro" id="IPR016032">
    <property type="entry name" value="Sig_transdc_resp-reg_C-effctor"/>
</dbReference>
<dbReference type="InterPro" id="IPR000792">
    <property type="entry name" value="Tscrpt_reg_LuxR_C"/>
</dbReference>
<dbReference type="SMART" id="SM00448">
    <property type="entry name" value="REC"/>
    <property type="match status" value="1"/>
</dbReference>
<dbReference type="SMART" id="SM00421">
    <property type="entry name" value="HTH_LUXR"/>
    <property type="match status" value="1"/>
</dbReference>
<evidence type="ECO:0000256" key="2">
    <source>
        <dbReference type="ARBA" id="ARBA00023125"/>
    </source>
</evidence>
<dbReference type="Pfam" id="PF00072">
    <property type="entry name" value="Response_reg"/>
    <property type="match status" value="1"/>
</dbReference>
<keyword evidence="2 6" id="KW-0238">DNA-binding</keyword>
<feature type="domain" description="Response regulatory" evidence="5">
    <location>
        <begin position="32"/>
        <end position="147"/>
    </location>
</feature>
<dbReference type="EMBL" id="QDGZ01000012">
    <property type="protein sequence ID" value="PVG80877.1"/>
    <property type="molecule type" value="Genomic_DNA"/>
</dbReference>
<dbReference type="InterPro" id="IPR001789">
    <property type="entry name" value="Sig_transdc_resp-reg_receiver"/>
</dbReference>
<evidence type="ECO:0000259" key="4">
    <source>
        <dbReference type="PROSITE" id="PS50043"/>
    </source>
</evidence>
<feature type="modified residue" description="4-aspartylphosphate" evidence="3">
    <location>
        <position position="82"/>
    </location>
</feature>
<proteinExistence type="predicted"/>
<name>A0A2T8F591_9ACTN</name>
<dbReference type="InterPro" id="IPR011006">
    <property type="entry name" value="CheY-like_superfamily"/>
</dbReference>
<sequence length="237" mass="25456">MRWHLVRRYGAYQVGTPGRAHMDESSRTGALRVVVVDDHTFYRDGLVGLLEESGLDVVADVATGEAVLGVVGETKPDVVVMDLSMPGLGGIEATRALGVRYPSTPVVMLTVSQESDDVLGGLLAGARGFVLKDGPVEDVVTAIAEAAAGGAYLSSRVSLRLLEYVRRTRGRAGGARFTDQEIEVLTRLSEGDKPAVIAETMGITERTVRRLASDVVMKMHVENRGEIAVRALRDRIV</sequence>
<evidence type="ECO:0000313" key="7">
    <source>
        <dbReference type="Proteomes" id="UP000246018"/>
    </source>
</evidence>
<dbReference type="PRINTS" id="PR00038">
    <property type="entry name" value="HTHLUXR"/>
</dbReference>
<dbReference type="GO" id="GO:0006355">
    <property type="term" value="P:regulation of DNA-templated transcription"/>
    <property type="evidence" value="ECO:0007669"/>
    <property type="project" value="InterPro"/>
</dbReference>
<dbReference type="CDD" id="cd06170">
    <property type="entry name" value="LuxR_C_like"/>
    <property type="match status" value="1"/>
</dbReference>
<accession>A0A2T8F591</accession>
<evidence type="ECO:0000256" key="3">
    <source>
        <dbReference type="PROSITE-ProRule" id="PRU00169"/>
    </source>
</evidence>
<evidence type="ECO:0000256" key="1">
    <source>
        <dbReference type="ARBA" id="ARBA00022553"/>
    </source>
</evidence>
<dbReference type="PROSITE" id="PS50110">
    <property type="entry name" value="RESPONSE_REGULATORY"/>
    <property type="match status" value="1"/>
</dbReference>
<feature type="domain" description="HTH luxR-type" evidence="4">
    <location>
        <begin position="170"/>
        <end position="235"/>
    </location>
</feature>
<dbReference type="Gene3D" id="3.40.50.2300">
    <property type="match status" value="1"/>
</dbReference>
<organism evidence="6 7">
    <name type="scientific">Nocardioides gansuensis</name>
    <dbReference type="NCBI Taxonomy" id="2138300"/>
    <lineage>
        <taxon>Bacteria</taxon>
        <taxon>Bacillati</taxon>
        <taxon>Actinomycetota</taxon>
        <taxon>Actinomycetes</taxon>
        <taxon>Propionibacteriales</taxon>
        <taxon>Nocardioidaceae</taxon>
        <taxon>Nocardioides</taxon>
    </lineage>
</organism>
<dbReference type="Proteomes" id="UP000246018">
    <property type="component" value="Unassembled WGS sequence"/>
</dbReference>
<dbReference type="OrthoDB" id="9808843at2"/>
<dbReference type="PANTHER" id="PTHR43214">
    <property type="entry name" value="TWO-COMPONENT RESPONSE REGULATOR"/>
    <property type="match status" value="1"/>
</dbReference>
<dbReference type="SUPFAM" id="SSF46894">
    <property type="entry name" value="C-terminal effector domain of the bipartite response regulators"/>
    <property type="match status" value="1"/>
</dbReference>
<dbReference type="PANTHER" id="PTHR43214:SF42">
    <property type="entry name" value="TRANSCRIPTIONAL REGULATORY PROTEIN DESR"/>
    <property type="match status" value="1"/>
</dbReference>
<protein>
    <submittedName>
        <fullName evidence="6">DNA-binding response regulator</fullName>
    </submittedName>
</protein>
<keyword evidence="1 3" id="KW-0597">Phosphoprotein</keyword>
<dbReference type="PROSITE" id="PS50043">
    <property type="entry name" value="HTH_LUXR_2"/>
    <property type="match status" value="1"/>
</dbReference>